<evidence type="ECO:0000256" key="1">
    <source>
        <dbReference type="ARBA" id="ARBA00010364"/>
    </source>
</evidence>
<name>H1KXH0_9EURY</name>
<dbReference type="SUPFAM" id="SSF69786">
    <property type="entry name" value="YggU-like"/>
    <property type="match status" value="1"/>
</dbReference>
<dbReference type="OrthoDB" id="53248at2157"/>
<comment type="similarity">
    <text evidence="1 2">Belongs to the UPF0235 family.</text>
</comment>
<dbReference type="PANTHER" id="PTHR13420:SF7">
    <property type="entry name" value="UPF0235 PROTEIN C15ORF40"/>
    <property type="match status" value="1"/>
</dbReference>
<keyword evidence="4" id="KW-1185">Reference proteome</keyword>
<evidence type="ECO:0000256" key="2">
    <source>
        <dbReference type="HAMAP-Rule" id="MF_00634"/>
    </source>
</evidence>
<accession>H1KXH0</accession>
<gene>
    <name evidence="3" type="ORF">MetfoDRAFT_0493</name>
</gene>
<dbReference type="STRING" id="647171.MetfoDRAFT_0493"/>
<dbReference type="InterPro" id="IPR036591">
    <property type="entry name" value="YggU-like_sf"/>
</dbReference>
<dbReference type="Pfam" id="PF02594">
    <property type="entry name" value="DUF167"/>
    <property type="match status" value="1"/>
</dbReference>
<dbReference type="SMART" id="SM01152">
    <property type="entry name" value="DUF167"/>
    <property type="match status" value="1"/>
</dbReference>
<dbReference type="AlphaFoldDB" id="H1KXH0"/>
<comment type="caution">
    <text evidence="3">The sequence shown here is derived from an EMBL/GenBank/DDBJ whole genome shotgun (WGS) entry which is preliminary data.</text>
</comment>
<dbReference type="InterPro" id="IPR003746">
    <property type="entry name" value="DUF167"/>
</dbReference>
<dbReference type="GO" id="GO:0005737">
    <property type="term" value="C:cytoplasm"/>
    <property type="evidence" value="ECO:0007669"/>
    <property type="project" value="TreeGrafter"/>
</dbReference>
<dbReference type="PANTHER" id="PTHR13420">
    <property type="entry name" value="UPF0235 PROTEIN C15ORF40"/>
    <property type="match status" value="1"/>
</dbReference>
<dbReference type="NCBIfam" id="TIGR00251">
    <property type="entry name" value="DUF167 family protein"/>
    <property type="match status" value="1"/>
</dbReference>
<dbReference type="HAMAP" id="MF_00634">
    <property type="entry name" value="UPF0235"/>
    <property type="match status" value="1"/>
</dbReference>
<dbReference type="Proteomes" id="UP000003706">
    <property type="component" value="Unassembled WGS sequence"/>
</dbReference>
<sequence>MIEKIIKETKEGILINIDVTPNAKKNEIGSINEWRNKLEVKIKAMAKDGKANKEIVKFFKDIFKKDVEIVSGSTSPQKTLLIKDAKKEEVVKILESLIKK</sequence>
<dbReference type="EMBL" id="AGJL01000009">
    <property type="protein sequence ID" value="EHP88273.1"/>
    <property type="molecule type" value="Genomic_DNA"/>
</dbReference>
<protein>
    <recommendedName>
        <fullName evidence="2">UPF0235 protein MetfoDRAFT_0493</fullName>
    </recommendedName>
</protein>
<dbReference type="Gene3D" id="3.30.1200.10">
    <property type="entry name" value="YggU-like"/>
    <property type="match status" value="1"/>
</dbReference>
<evidence type="ECO:0000313" key="3">
    <source>
        <dbReference type="EMBL" id="EHP88273.1"/>
    </source>
</evidence>
<evidence type="ECO:0000313" key="4">
    <source>
        <dbReference type="Proteomes" id="UP000003706"/>
    </source>
</evidence>
<organism evidence="3 4">
    <name type="scientific">Methanotorris formicicus Mc-S-70</name>
    <dbReference type="NCBI Taxonomy" id="647171"/>
    <lineage>
        <taxon>Archaea</taxon>
        <taxon>Methanobacteriati</taxon>
        <taxon>Methanobacteriota</taxon>
        <taxon>Methanomada group</taxon>
        <taxon>Methanococci</taxon>
        <taxon>Methanococcales</taxon>
        <taxon>Methanocaldococcaceae</taxon>
        <taxon>Methanotorris</taxon>
    </lineage>
</organism>
<dbReference type="RefSeq" id="WP_007043937.1">
    <property type="nucleotide sequence ID" value="NZ_AGJL01000009.1"/>
</dbReference>
<reference evidence="3 4" key="1">
    <citation type="submission" date="2011-09" db="EMBL/GenBank/DDBJ databases">
        <title>The draft genome of Methanotorris formicicus Mc-S-70.</title>
        <authorList>
            <consortium name="US DOE Joint Genome Institute (JGI-PGF)"/>
            <person name="Lucas S."/>
            <person name="Han J."/>
            <person name="Lapidus A."/>
            <person name="Cheng J.-F."/>
            <person name="Goodwin L."/>
            <person name="Pitluck S."/>
            <person name="Peters L."/>
            <person name="Land M.L."/>
            <person name="Hauser L."/>
            <person name="Sieprawska-Lupa M."/>
            <person name="Takai K."/>
            <person name="Miyazaki J."/>
            <person name="Whitman W."/>
            <person name="Woyke T.J."/>
        </authorList>
    </citation>
    <scope>NUCLEOTIDE SEQUENCE [LARGE SCALE GENOMIC DNA]</scope>
    <source>
        <strain evidence="3 4">Mc-S-70</strain>
    </source>
</reference>
<proteinExistence type="inferred from homology"/>